<dbReference type="InterPro" id="IPR021144">
    <property type="entry name" value="UPF0597"/>
</dbReference>
<organism evidence="3 4">
    <name type="scientific">Anaeromicrobium sediminis</name>
    <dbReference type="NCBI Taxonomy" id="1478221"/>
    <lineage>
        <taxon>Bacteria</taxon>
        <taxon>Bacillati</taxon>
        <taxon>Bacillota</taxon>
        <taxon>Clostridia</taxon>
        <taxon>Peptostreptococcales</taxon>
        <taxon>Thermotaleaceae</taxon>
        <taxon>Anaeromicrobium</taxon>
    </lineage>
</organism>
<sequence length="430" mass="45998">MNLKDGIIKLLQGEVVPAMGCTEPIAVALGCAKAKELLDGEIQSAEVLLSPNVYKNGLCVGIPNTKEVGLEIAAALGLVGGKSEKVLNVLADIQSHHIEEAKELLKSGKVKIGIKDTDEKVYIEVKLKKHNGTVETVISNKHTNFTFIKKNEEIILEESNKSEVKKEPYTFIYDMKIYDIVKEIEKMDFEDVKFMLDGLKMNEAVAEKGLESELGMKVGSSLEGNIKKGILSDDLLNTAMMFTAAASDARMSGINMSVMSSNGSGNNGLTAILPIVAYMRKYNVEDEKLAKAVAISHVINSYVKHYIGRLSALCGCAVAASTGAGVAIGWLMGANHAQIDGIVKNMIANLSGMICDGAKVGCALKLSTSASAAIQAVLLSLNDAIVPTRNGIVGETAEETIKNLGVLSEKGMKITDAVILNIMNHMQECH</sequence>
<dbReference type="GO" id="GO:0080146">
    <property type="term" value="F:L-cysteine desulfhydrase activity"/>
    <property type="evidence" value="ECO:0007669"/>
    <property type="project" value="TreeGrafter"/>
</dbReference>
<dbReference type="Pfam" id="PF03313">
    <property type="entry name" value="SDH_alpha"/>
    <property type="match status" value="1"/>
</dbReference>
<keyword evidence="4" id="KW-1185">Reference proteome</keyword>
<dbReference type="AlphaFoldDB" id="A0A267MKY3"/>
<evidence type="ECO:0000313" key="4">
    <source>
        <dbReference type="Proteomes" id="UP000216024"/>
    </source>
</evidence>
<dbReference type="HAMAP" id="MF_01845">
    <property type="entry name" value="UPF0597"/>
    <property type="match status" value="1"/>
</dbReference>
<gene>
    <name evidence="3" type="ORF">CCE28_09610</name>
</gene>
<comment type="similarity">
    <text evidence="1">Belongs to the UPF0597 family.</text>
</comment>
<feature type="domain" description="Serine dehydratase-like alpha subunit" evidence="2">
    <location>
        <begin position="153"/>
        <end position="421"/>
    </location>
</feature>
<dbReference type="PIRSF" id="PIRSF006054">
    <property type="entry name" value="UCP006054"/>
    <property type="match status" value="1"/>
</dbReference>
<reference evidence="3 4" key="1">
    <citation type="submission" date="2017-06" db="EMBL/GenBank/DDBJ databases">
        <title>Draft genome sequence of anaerobic fermentative bacterium Anaeromicrobium sediminis DY2726D isolated from West Pacific Ocean sediments.</title>
        <authorList>
            <person name="Zeng X."/>
        </authorList>
    </citation>
    <scope>NUCLEOTIDE SEQUENCE [LARGE SCALE GENOMIC DNA]</scope>
    <source>
        <strain evidence="3 4">DY2726D</strain>
    </source>
</reference>
<dbReference type="PANTHER" id="PTHR30501:SF2">
    <property type="entry name" value="UPF0597 PROTEIN YHAM"/>
    <property type="match status" value="1"/>
</dbReference>
<dbReference type="Proteomes" id="UP000216024">
    <property type="component" value="Unassembled WGS sequence"/>
</dbReference>
<dbReference type="GO" id="GO:0019450">
    <property type="term" value="P:L-cysteine catabolic process to pyruvate"/>
    <property type="evidence" value="ECO:0007669"/>
    <property type="project" value="TreeGrafter"/>
</dbReference>
<proteinExistence type="inferred from homology"/>
<name>A0A267MKY3_9FIRM</name>
<dbReference type="OrthoDB" id="41906at2"/>
<dbReference type="EMBL" id="NIBG01000007">
    <property type="protein sequence ID" value="PAB59463.1"/>
    <property type="molecule type" value="Genomic_DNA"/>
</dbReference>
<accession>A0A267MKY3</accession>
<evidence type="ECO:0000313" key="3">
    <source>
        <dbReference type="EMBL" id="PAB59463.1"/>
    </source>
</evidence>
<comment type="caution">
    <text evidence="3">The sequence shown here is derived from an EMBL/GenBank/DDBJ whole genome shotgun (WGS) entry which is preliminary data.</text>
</comment>
<dbReference type="PANTHER" id="PTHR30501">
    <property type="entry name" value="UPF0597 PROTEIN YHAM"/>
    <property type="match status" value="1"/>
</dbReference>
<protein>
    <recommendedName>
        <fullName evidence="1">UPF0597 protein CCE28_09610</fullName>
    </recommendedName>
</protein>
<dbReference type="InterPro" id="IPR005130">
    <property type="entry name" value="Ser_deHydtase-like_asu"/>
</dbReference>
<evidence type="ECO:0000259" key="2">
    <source>
        <dbReference type="Pfam" id="PF03313"/>
    </source>
</evidence>
<evidence type="ECO:0000256" key="1">
    <source>
        <dbReference type="HAMAP-Rule" id="MF_01845"/>
    </source>
</evidence>
<dbReference type="RefSeq" id="WP_095133363.1">
    <property type="nucleotide sequence ID" value="NZ_NIBG01000007.1"/>
</dbReference>